<evidence type="ECO:0000313" key="2">
    <source>
        <dbReference type="EMBL" id="GMF34866.1"/>
    </source>
</evidence>
<dbReference type="GO" id="GO:0015074">
    <property type="term" value="P:DNA integration"/>
    <property type="evidence" value="ECO:0007669"/>
    <property type="project" value="InterPro"/>
</dbReference>
<feature type="domain" description="Integrase catalytic" evidence="1">
    <location>
        <begin position="1"/>
        <end position="101"/>
    </location>
</feature>
<protein>
    <submittedName>
        <fullName evidence="2">Unnamed protein product</fullName>
    </submittedName>
</protein>
<comment type="caution">
    <text evidence="2">The sequence shown here is derived from an EMBL/GenBank/DDBJ whole genome shotgun (WGS) entry which is preliminary data.</text>
</comment>
<dbReference type="Gene3D" id="3.30.420.10">
    <property type="entry name" value="Ribonuclease H-like superfamily/Ribonuclease H"/>
    <property type="match status" value="1"/>
</dbReference>
<sequence length="275" mass="30023">MAVPISLSEDQGSRSGIRFTGDEFQALLLSTPIKDKPITAKNTPVNVIYERVHMEIMNLLRARPDLNDQLEVVVDYAAYAIRASYHTVLRASPAQLLYGCGAADSNPRTQENRSRLKGSIQHQAFDNGNVLLDTESTEYPTNIGLPPATGSCSAKKRASLVTALWSTVTLPLQLKEEKSSNGYAIFYNGNLVDWGSKEQTMVTLSSPEREFVAKTAAVHECIGLLMVLKDIGTSVGPIVVMEDNQGARYLAEGKGRGPTIALHRYEVSLAQVEGR</sequence>
<evidence type="ECO:0000313" key="3">
    <source>
        <dbReference type="Proteomes" id="UP001165121"/>
    </source>
</evidence>
<accession>A0A9W7CMZ8</accession>
<evidence type="ECO:0000259" key="1">
    <source>
        <dbReference type="PROSITE" id="PS50994"/>
    </source>
</evidence>
<dbReference type="InterPro" id="IPR012337">
    <property type="entry name" value="RNaseH-like_sf"/>
</dbReference>
<dbReference type="Proteomes" id="UP001165121">
    <property type="component" value="Unassembled WGS sequence"/>
</dbReference>
<gene>
    <name evidence="2" type="ORF">Pfra01_000907300</name>
</gene>
<dbReference type="SUPFAM" id="SSF53098">
    <property type="entry name" value="Ribonuclease H-like"/>
    <property type="match status" value="1"/>
</dbReference>
<dbReference type="InterPro" id="IPR001584">
    <property type="entry name" value="Integrase_cat-core"/>
</dbReference>
<proteinExistence type="predicted"/>
<dbReference type="EMBL" id="BSXT01000836">
    <property type="protein sequence ID" value="GMF34866.1"/>
    <property type="molecule type" value="Genomic_DNA"/>
</dbReference>
<name>A0A9W7CMZ8_9STRA</name>
<reference evidence="2" key="1">
    <citation type="submission" date="2023-04" db="EMBL/GenBank/DDBJ databases">
        <title>Phytophthora fragariaefolia NBRC 109709.</title>
        <authorList>
            <person name="Ichikawa N."/>
            <person name="Sato H."/>
            <person name="Tonouchi N."/>
        </authorList>
    </citation>
    <scope>NUCLEOTIDE SEQUENCE</scope>
    <source>
        <strain evidence="2">NBRC 109709</strain>
    </source>
</reference>
<dbReference type="OrthoDB" id="110560at2759"/>
<dbReference type="PROSITE" id="PS50994">
    <property type="entry name" value="INTEGRASE"/>
    <property type="match status" value="1"/>
</dbReference>
<dbReference type="GO" id="GO:0003676">
    <property type="term" value="F:nucleic acid binding"/>
    <property type="evidence" value="ECO:0007669"/>
    <property type="project" value="InterPro"/>
</dbReference>
<dbReference type="AlphaFoldDB" id="A0A9W7CMZ8"/>
<organism evidence="2 3">
    <name type="scientific">Phytophthora fragariaefolia</name>
    <dbReference type="NCBI Taxonomy" id="1490495"/>
    <lineage>
        <taxon>Eukaryota</taxon>
        <taxon>Sar</taxon>
        <taxon>Stramenopiles</taxon>
        <taxon>Oomycota</taxon>
        <taxon>Peronosporomycetes</taxon>
        <taxon>Peronosporales</taxon>
        <taxon>Peronosporaceae</taxon>
        <taxon>Phytophthora</taxon>
    </lineage>
</organism>
<dbReference type="CDD" id="cd09272">
    <property type="entry name" value="RNase_HI_RT_Ty1"/>
    <property type="match status" value="1"/>
</dbReference>
<keyword evidence="3" id="KW-1185">Reference proteome</keyword>
<dbReference type="InterPro" id="IPR036397">
    <property type="entry name" value="RNaseH_sf"/>
</dbReference>